<evidence type="ECO:0000256" key="6">
    <source>
        <dbReference type="ARBA" id="ARBA00022833"/>
    </source>
</evidence>
<feature type="domain" description="C2H2-type" evidence="13">
    <location>
        <begin position="545"/>
        <end position="572"/>
    </location>
</feature>
<comment type="subcellular location">
    <subcellularLocation>
        <location evidence="1">Nucleus</location>
    </subcellularLocation>
</comment>
<dbReference type="InterPro" id="IPR001909">
    <property type="entry name" value="KRAB"/>
</dbReference>
<dbReference type="PROSITE" id="PS50157">
    <property type="entry name" value="ZINC_FINGER_C2H2_2"/>
    <property type="match status" value="9"/>
</dbReference>
<evidence type="ECO:0000256" key="5">
    <source>
        <dbReference type="ARBA" id="ARBA00022771"/>
    </source>
</evidence>
<dbReference type="InterPro" id="IPR036236">
    <property type="entry name" value="Znf_C2H2_sf"/>
</dbReference>
<keyword evidence="6" id="KW-0862">Zinc</keyword>
<evidence type="ECO:0000259" key="13">
    <source>
        <dbReference type="PROSITE" id="PS50157"/>
    </source>
</evidence>
<evidence type="ECO:0000313" key="16">
    <source>
        <dbReference type="Proteomes" id="UP000664940"/>
    </source>
</evidence>
<reference evidence="15 16" key="1">
    <citation type="journal article" date="2020" name="Nature">
        <title>Six reference-quality genomes reveal evolution of bat adaptations.</title>
        <authorList>
            <person name="Jebb D."/>
            <person name="Huang Z."/>
            <person name="Pippel M."/>
            <person name="Hughes G.M."/>
            <person name="Lavrichenko K."/>
            <person name="Devanna P."/>
            <person name="Winkler S."/>
            <person name="Jermiin L.S."/>
            <person name="Skirmuntt E.C."/>
            <person name="Katzourakis A."/>
            <person name="Burkitt-Gray L."/>
            <person name="Ray D.A."/>
            <person name="Sullivan K.A.M."/>
            <person name="Roscito J.G."/>
            <person name="Kirilenko B.M."/>
            <person name="Davalos L.M."/>
            <person name="Corthals A.P."/>
            <person name="Power M.L."/>
            <person name="Jones G."/>
            <person name="Ransome R.D."/>
            <person name="Dechmann D.K.N."/>
            <person name="Locatelli A.G."/>
            <person name="Puechmaille S.J."/>
            <person name="Fedrigo O."/>
            <person name="Jarvis E.D."/>
            <person name="Hiller M."/>
            <person name="Vernes S.C."/>
            <person name="Myers E.W."/>
            <person name="Teeling E.C."/>
        </authorList>
    </citation>
    <scope>NUCLEOTIDE SEQUENCE [LARGE SCALE GENOMIC DNA]</scope>
    <source>
        <strain evidence="15">Bat1K_MPI-CBG_1</strain>
    </source>
</reference>
<evidence type="ECO:0000256" key="9">
    <source>
        <dbReference type="ARBA" id="ARBA00023163"/>
    </source>
</evidence>
<dbReference type="FunFam" id="3.30.160.60:FF:000016">
    <property type="entry name" value="zinc finger protein 37 homolog"/>
    <property type="match status" value="1"/>
</dbReference>
<keyword evidence="5 11" id="KW-0863">Zinc-finger</keyword>
<feature type="domain" description="C2H2-type" evidence="13">
    <location>
        <begin position="517"/>
        <end position="544"/>
    </location>
</feature>
<evidence type="ECO:0000313" key="15">
    <source>
        <dbReference type="EMBL" id="KAF6080152.1"/>
    </source>
</evidence>
<feature type="domain" description="C2H2-type" evidence="13">
    <location>
        <begin position="433"/>
        <end position="460"/>
    </location>
</feature>
<evidence type="ECO:0000256" key="11">
    <source>
        <dbReference type="PROSITE-ProRule" id="PRU00042"/>
    </source>
</evidence>
<evidence type="ECO:0000256" key="3">
    <source>
        <dbReference type="ARBA" id="ARBA00022723"/>
    </source>
</evidence>
<gene>
    <name evidence="15" type="ORF">HJG60_020811</name>
</gene>
<dbReference type="FunFam" id="3.30.160.60:FF:000295">
    <property type="entry name" value="zinc finger protein 19"/>
    <property type="match status" value="2"/>
</dbReference>
<dbReference type="PANTHER" id="PTHR24408:SF65">
    <property type="entry name" value="C2H2-TYPE DOMAIN-CONTAINING PROTEIN"/>
    <property type="match status" value="1"/>
</dbReference>
<dbReference type="Pfam" id="PF00096">
    <property type="entry name" value="zf-C2H2"/>
    <property type="match status" value="6"/>
</dbReference>
<dbReference type="GO" id="GO:0045892">
    <property type="term" value="P:negative regulation of DNA-templated transcription"/>
    <property type="evidence" value="ECO:0007669"/>
    <property type="project" value="UniProtKB-ARBA"/>
</dbReference>
<dbReference type="GO" id="GO:0008270">
    <property type="term" value="F:zinc ion binding"/>
    <property type="evidence" value="ECO:0007669"/>
    <property type="project" value="UniProtKB-KW"/>
</dbReference>
<dbReference type="FunFam" id="3.30.160.60:FF:000446">
    <property type="entry name" value="Zinc finger protein"/>
    <property type="match status" value="1"/>
</dbReference>
<dbReference type="PROSITE" id="PS00028">
    <property type="entry name" value="ZINC_FINGER_C2H2_1"/>
    <property type="match status" value="8"/>
</dbReference>
<dbReference type="PROSITE" id="PS50805">
    <property type="entry name" value="KRAB"/>
    <property type="match status" value="1"/>
</dbReference>
<feature type="domain" description="KRAB" evidence="14">
    <location>
        <begin position="165"/>
        <end position="236"/>
    </location>
</feature>
<evidence type="ECO:0000256" key="2">
    <source>
        <dbReference type="ARBA" id="ARBA00006991"/>
    </source>
</evidence>
<dbReference type="GO" id="GO:0005634">
    <property type="term" value="C:nucleus"/>
    <property type="evidence" value="ECO:0007669"/>
    <property type="project" value="UniProtKB-SubCell"/>
</dbReference>
<keyword evidence="4" id="KW-0677">Repeat</keyword>
<keyword evidence="3" id="KW-0479">Metal-binding</keyword>
<comment type="similarity">
    <text evidence="2">Belongs to the krueppel C2H2-type zinc-finger protein family.</text>
</comment>
<keyword evidence="7" id="KW-0805">Transcription regulation</keyword>
<feature type="domain" description="C2H2-type" evidence="13">
    <location>
        <begin position="461"/>
        <end position="488"/>
    </location>
</feature>
<name>A0A834DJP3_9CHIR</name>
<feature type="domain" description="C2H2-type" evidence="13">
    <location>
        <begin position="629"/>
        <end position="656"/>
    </location>
</feature>
<keyword evidence="10" id="KW-0539">Nucleus</keyword>
<dbReference type="GO" id="GO:0043565">
    <property type="term" value="F:sequence-specific DNA binding"/>
    <property type="evidence" value="ECO:0007669"/>
    <property type="project" value="TreeGrafter"/>
</dbReference>
<dbReference type="EMBL" id="JABVXQ010000014">
    <property type="protein sequence ID" value="KAF6080152.1"/>
    <property type="molecule type" value="Genomic_DNA"/>
</dbReference>
<dbReference type="FunFam" id="3.30.160.60:FF:002343">
    <property type="entry name" value="Zinc finger protein 33A"/>
    <property type="match status" value="1"/>
</dbReference>
<dbReference type="FunFam" id="3.30.160.60:FF:000490">
    <property type="entry name" value="Zinc finger protein 605"/>
    <property type="match status" value="1"/>
</dbReference>
<feature type="region of interest" description="Disordered" evidence="12">
    <location>
        <begin position="60"/>
        <end position="162"/>
    </location>
</feature>
<evidence type="ECO:0000256" key="12">
    <source>
        <dbReference type="SAM" id="MobiDB-lite"/>
    </source>
</evidence>
<dbReference type="Gene3D" id="6.10.140.140">
    <property type="match status" value="1"/>
</dbReference>
<feature type="domain" description="C2H2-type" evidence="13">
    <location>
        <begin position="601"/>
        <end position="628"/>
    </location>
</feature>
<protein>
    <recommendedName>
        <fullName evidence="17">Zinc finger protein 256-like</fullName>
    </recommendedName>
</protein>
<dbReference type="PANTHER" id="PTHR24408">
    <property type="entry name" value="ZINC FINGER PROTEIN"/>
    <property type="match status" value="1"/>
</dbReference>
<evidence type="ECO:0000256" key="10">
    <source>
        <dbReference type="ARBA" id="ARBA00023242"/>
    </source>
</evidence>
<dbReference type="InterPro" id="IPR013087">
    <property type="entry name" value="Znf_C2H2_type"/>
</dbReference>
<evidence type="ECO:0000256" key="4">
    <source>
        <dbReference type="ARBA" id="ARBA00022737"/>
    </source>
</evidence>
<feature type="domain" description="C2H2-type" evidence="13">
    <location>
        <begin position="573"/>
        <end position="600"/>
    </location>
</feature>
<feature type="domain" description="C2H2-type" evidence="13">
    <location>
        <begin position="388"/>
        <end position="415"/>
    </location>
</feature>
<evidence type="ECO:0000256" key="7">
    <source>
        <dbReference type="ARBA" id="ARBA00023015"/>
    </source>
</evidence>
<dbReference type="SMART" id="SM00355">
    <property type="entry name" value="ZnF_C2H2"/>
    <property type="match status" value="8"/>
</dbReference>
<organism evidence="15 16">
    <name type="scientific">Phyllostomus discolor</name>
    <name type="common">pale spear-nosed bat</name>
    <dbReference type="NCBI Taxonomy" id="89673"/>
    <lineage>
        <taxon>Eukaryota</taxon>
        <taxon>Metazoa</taxon>
        <taxon>Chordata</taxon>
        <taxon>Craniata</taxon>
        <taxon>Vertebrata</taxon>
        <taxon>Euteleostomi</taxon>
        <taxon>Mammalia</taxon>
        <taxon>Eutheria</taxon>
        <taxon>Laurasiatheria</taxon>
        <taxon>Chiroptera</taxon>
        <taxon>Yangochiroptera</taxon>
        <taxon>Phyllostomidae</taxon>
        <taxon>Phyllostominae</taxon>
        <taxon>Phyllostomus</taxon>
    </lineage>
</organism>
<feature type="compositionally biased region" description="Basic and acidic residues" evidence="12">
    <location>
        <begin position="73"/>
        <end position="100"/>
    </location>
</feature>
<evidence type="ECO:0000256" key="1">
    <source>
        <dbReference type="ARBA" id="ARBA00004123"/>
    </source>
</evidence>
<dbReference type="AlphaFoldDB" id="A0A834DJP3"/>
<comment type="caution">
    <text evidence="15">The sequence shown here is derived from an EMBL/GenBank/DDBJ whole genome shotgun (WGS) entry which is preliminary data.</text>
</comment>
<sequence length="656" mass="75501">MPALEWKNYTTQKAGVEHCNSDQKSLSRRISVWAVPQGRTSVPSSGGHFLFSHFILTRSGSCGPDMKRRRRRESGGGRSRREAQRRGSGERCQGRDRNADTKASLLNSPLRTRTPMAAVSLRRRAQREGAGVPPRRVSGSPKEERLRRRRNGSGEENGARHQDRVTLEDVTVYFSRTEWRLLDETQRRLYLDVMLENFALISSLGCCCGAEDVEAPTEQNLSTQASQEKNLKIALPSQKSHPCESCGLVLRDIFLLVDQQGMQDSQKLLRCGACKKRFYFRAKHHQEQYIREKPSIRGGDRASLVKGSNFNVSQKLFTCGEVGQNVFTRSGHVQQQATYPRDKPKEMAASEEGFHRRKHHTGKECKKAIGCKRTLDPNQAVKTGRQCFVCRECEKCSLEISGRHYQQKVHTGEKPYKCSECGKSLVHSGERPYRCGECGKCFKQSSSLIIHQRVHTGEKPYGCDKCGKSFSQWGSLIQHQRIHTGEKPYQCTECGKYFTRMSGLHRHQRLHTGERPYECSECGKSFKRKWHFLCHQYTHTEERPYECNECGKCFKSKWHVRCHQKLHTGEKPYQCSECGKSFTVNSALLYHQRVHTEEKRYKCNECGKSFIWSSSLLYHQRVHTGERPYKCSECGKSFNRKYPFRCHQRVHNGKRP</sequence>
<dbReference type="GO" id="GO:0000981">
    <property type="term" value="F:DNA-binding transcription factor activity, RNA polymerase II-specific"/>
    <property type="evidence" value="ECO:0007669"/>
    <property type="project" value="TreeGrafter"/>
</dbReference>
<dbReference type="SUPFAM" id="SSF57667">
    <property type="entry name" value="beta-beta-alpha zinc fingers"/>
    <property type="match status" value="6"/>
</dbReference>
<dbReference type="SUPFAM" id="SSF109640">
    <property type="entry name" value="KRAB domain (Kruppel-associated box)"/>
    <property type="match status" value="1"/>
</dbReference>
<evidence type="ECO:0000256" key="8">
    <source>
        <dbReference type="ARBA" id="ARBA00023125"/>
    </source>
</evidence>
<dbReference type="Proteomes" id="UP000664940">
    <property type="component" value="Unassembled WGS sequence"/>
</dbReference>
<feature type="domain" description="C2H2-type" evidence="13">
    <location>
        <begin position="489"/>
        <end position="516"/>
    </location>
</feature>
<dbReference type="FunFam" id="3.30.160.60:FF:002604">
    <property type="entry name" value="Zinc finger protein 715"/>
    <property type="match status" value="1"/>
</dbReference>
<evidence type="ECO:0008006" key="17">
    <source>
        <dbReference type="Google" id="ProtNLM"/>
    </source>
</evidence>
<evidence type="ECO:0000259" key="14">
    <source>
        <dbReference type="PROSITE" id="PS50805"/>
    </source>
</evidence>
<dbReference type="InterPro" id="IPR036051">
    <property type="entry name" value="KRAB_dom_sf"/>
</dbReference>
<dbReference type="FunFam" id="3.30.160.60:FF:001498">
    <property type="entry name" value="Zinc finger protein 404"/>
    <property type="match status" value="1"/>
</dbReference>
<dbReference type="CDD" id="cd07765">
    <property type="entry name" value="KRAB_A-box"/>
    <property type="match status" value="1"/>
</dbReference>
<proteinExistence type="inferred from homology"/>
<keyword evidence="9" id="KW-0804">Transcription</keyword>
<keyword evidence="8" id="KW-0238">DNA-binding</keyword>
<dbReference type="Pfam" id="PF01352">
    <property type="entry name" value="KRAB"/>
    <property type="match status" value="1"/>
</dbReference>
<accession>A0A834DJP3</accession>
<dbReference type="SMART" id="SM00349">
    <property type="entry name" value="KRAB"/>
    <property type="match status" value="1"/>
</dbReference>
<dbReference type="Gene3D" id="3.30.160.60">
    <property type="entry name" value="Classic Zinc Finger"/>
    <property type="match status" value="9"/>
</dbReference>
<dbReference type="FunFam" id="3.30.160.60:FF:000249">
    <property type="entry name" value="Zinc finger protein 154"/>
    <property type="match status" value="1"/>
</dbReference>